<proteinExistence type="predicted"/>
<reference evidence="3 4" key="1">
    <citation type="submission" date="2021-05" db="EMBL/GenBank/DDBJ databases">
        <title>Novel Bacillus species.</title>
        <authorList>
            <person name="Liu G."/>
        </authorList>
    </citation>
    <scope>NUCLEOTIDE SEQUENCE [LARGE SCALE GENOMIC DNA]</scope>
    <source>
        <strain evidence="3 4">FJAT-49705</strain>
    </source>
</reference>
<dbReference type="RefSeq" id="WP_213104394.1">
    <property type="nucleotide sequence ID" value="NZ_JAGYPM010000007.1"/>
</dbReference>
<sequence length="162" mass="18080">MKANWMRSFAAGLIVSASVCGAVYFAGPNKAASTQKIVEKPTVDEMKNMLTSEGYVIHTDEEWNEQLAAAKKEKNDVKEKPNENKDENTNEKIVYRTMLTVTSGMTSIDVGRALEQAHIIKSAKEFFNEVEKRGLSNDLRPGTFEVESGKSMDEIIAIIFKK</sequence>
<protein>
    <recommendedName>
        <fullName evidence="5">Aminodeoxychorismate lyase</fullName>
    </recommendedName>
</protein>
<keyword evidence="2" id="KW-0732">Signal</keyword>
<organism evidence="3 4">
    <name type="scientific">Cytobacillus citreus</name>
    <dbReference type="NCBI Taxonomy" id="2833586"/>
    <lineage>
        <taxon>Bacteria</taxon>
        <taxon>Bacillati</taxon>
        <taxon>Bacillota</taxon>
        <taxon>Bacilli</taxon>
        <taxon>Bacillales</taxon>
        <taxon>Bacillaceae</taxon>
        <taxon>Cytobacillus</taxon>
    </lineage>
</organism>
<feature type="signal peptide" evidence="2">
    <location>
        <begin position="1"/>
        <end position="22"/>
    </location>
</feature>
<gene>
    <name evidence="3" type="ORF">KHA94_22805</name>
</gene>
<accession>A0ABS5P101</accession>
<feature type="chain" id="PRO_5047251846" description="Aminodeoxychorismate lyase" evidence="2">
    <location>
        <begin position="23"/>
        <end position="162"/>
    </location>
</feature>
<feature type="region of interest" description="Disordered" evidence="1">
    <location>
        <begin position="71"/>
        <end position="90"/>
    </location>
</feature>
<evidence type="ECO:0000256" key="1">
    <source>
        <dbReference type="SAM" id="MobiDB-lite"/>
    </source>
</evidence>
<dbReference type="EMBL" id="JAGYPM010000007">
    <property type="protein sequence ID" value="MBS4192949.1"/>
    <property type="molecule type" value="Genomic_DNA"/>
</dbReference>
<dbReference type="Gene3D" id="3.30.1490.480">
    <property type="entry name" value="Endolytic murein transglycosylase"/>
    <property type="match status" value="1"/>
</dbReference>
<dbReference type="Proteomes" id="UP000681027">
    <property type="component" value="Unassembled WGS sequence"/>
</dbReference>
<evidence type="ECO:0000313" key="4">
    <source>
        <dbReference type="Proteomes" id="UP000681027"/>
    </source>
</evidence>
<evidence type="ECO:0000313" key="3">
    <source>
        <dbReference type="EMBL" id="MBS4192949.1"/>
    </source>
</evidence>
<evidence type="ECO:0000256" key="2">
    <source>
        <dbReference type="SAM" id="SignalP"/>
    </source>
</evidence>
<evidence type="ECO:0008006" key="5">
    <source>
        <dbReference type="Google" id="ProtNLM"/>
    </source>
</evidence>
<comment type="caution">
    <text evidence="3">The sequence shown here is derived from an EMBL/GenBank/DDBJ whole genome shotgun (WGS) entry which is preliminary data.</text>
</comment>
<keyword evidence="4" id="KW-1185">Reference proteome</keyword>
<name>A0ABS5P101_9BACI</name>